<proteinExistence type="predicted"/>
<keyword evidence="2" id="KW-0560">Oxidoreductase</keyword>
<dbReference type="Pfam" id="PF08240">
    <property type="entry name" value="ADH_N"/>
    <property type="match status" value="1"/>
</dbReference>
<evidence type="ECO:0000256" key="1">
    <source>
        <dbReference type="ARBA" id="ARBA00022857"/>
    </source>
</evidence>
<evidence type="ECO:0000259" key="3">
    <source>
        <dbReference type="SMART" id="SM00829"/>
    </source>
</evidence>
<reference evidence="4" key="1">
    <citation type="submission" date="2023-03" db="EMBL/GenBank/DDBJ databases">
        <title>Actinorhabdospora filicis NBRC 111898.</title>
        <authorList>
            <person name="Ichikawa N."/>
            <person name="Sato H."/>
            <person name="Tonouchi N."/>
        </authorList>
    </citation>
    <scope>NUCLEOTIDE SEQUENCE</scope>
    <source>
        <strain evidence="4">NBRC 111898</strain>
    </source>
</reference>
<protein>
    <submittedName>
        <fullName evidence="4">NADPH:quinone reductase</fullName>
    </submittedName>
</protein>
<dbReference type="SUPFAM" id="SSF50129">
    <property type="entry name" value="GroES-like"/>
    <property type="match status" value="1"/>
</dbReference>
<dbReference type="InterPro" id="IPR013154">
    <property type="entry name" value="ADH-like_N"/>
</dbReference>
<dbReference type="Proteomes" id="UP001165079">
    <property type="component" value="Unassembled WGS sequence"/>
</dbReference>
<dbReference type="GO" id="GO:0016651">
    <property type="term" value="F:oxidoreductase activity, acting on NAD(P)H"/>
    <property type="evidence" value="ECO:0007669"/>
    <property type="project" value="TreeGrafter"/>
</dbReference>
<organism evidence="4 5">
    <name type="scientific">Actinorhabdospora filicis</name>
    <dbReference type="NCBI Taxonomy" id="1785913"/>
    <lineage>
        <taxon>Bacteria</taxon>
        <taxon>Bacillati</taxon>
        <taxon>Actinomycetota</taxon>
        <taxon>Actinomycetes</taxon>
        <taxon>Micromonosporales</taxon>
        <taxon>Micromonosporaceae</taxon>
        <taxon>Actinorhabdospora</taxon>
    </lineage>
</organism>
<accession>A0A9W6SRZ0</accession>
<gene>
    <name evidence="4" type="ORF">Afil01_56720</name>
</gene>
<name>A0A9W6SRZ0_9ACTN</name>
<dbReference type="InterPro" id="IPR020843">
    <property type="entry name" value="ER"/>
</dbReference>
<keyword evidence="1" id="KW-0521">NADP</keyword>
<dbReference type="SUPFAM" id="SSF51735">
    <property type="entry name" value="NAD(P)-binding Rossmann-fold domains"/>
    <property type="match status" value="1"/>
</dbReference>
<dbReference type="SMART" id="SM00829">
    <property type="entry name" value="PKS_ER"/>
    <property type="match status" value="1"/>
</dbReference>
<evidence type="ECO:0000256" key="2">
    <source>
        <dbReference type="ARBA" id="ARBA00023002"/>
    </source>
</evidence>
<evidence type="ECO:0000313" key="5">
    <source>
        <dbReference type="Proteomes" id="UP001165079"/>
    </source>
</evidence>
<sequence>MRAIVVKGFGGPEVLELIETPTPEARRGQVRIKVAASAVNPVDVATAAGIMHQIGNAPERAQVGIGWDVAGTVDAVGEDVTGLAVGDRVIALLDRTGAPLGAYADYVVAGTHAVARVPEGVDLDEAATIPLPGLTALQALEALDLKPGDTLLVTGAAGGVGQFAVQFAAARAIEVVAQGSPEDEGFLRAIGATHVVHRGQDLGEAVRAIHPGGVDAAIDAAVLGIAALDAVRNKGAISTVVGSVPHLRGIRVHNILIQADETHLAEVLGLVAEGFVRLNVAGSYPLERAGEAFTRFSARGVRGRLLIKP</sequence>
<dbReference type="GO" id="GO:0070402">
    <property type="term" value="F:NADPH binding"/>
    <property type="evidence" value="ECO:0007669"/>
    <property type="project" value="TreeGrafter"/>
</dbReference>
<dbReference type="Gene3D" id="3.40.50.720">
    <property type="entry name" value="NAD(P)-binding Rossmann-like Domain"/>
    <property type="match status" value="1"/>
</dbReference>
<dbReference type="InterPro" id="IPR036291">
    <property type="entry name" value="NAD(P)-bd_dom_sf"/>
</dbReference>
<dbReference type="EMBL" id="BSTX01000004">
    <property type="protein sequence ID" value="GLZ80865.1"/>
    <property type="molecule type" value="Genomic_DNA"/>
</dbReference>
<dbReference type="Pfam" id="PF13602">
    <property type="entry name" value="ADH_zinc_N_2"/>
    <property type="match status" value="1"/>
</dbReference>
<dbReference type="RefSeq" id="WP_285666136.1">
    <property type="nucleotide sequence ID" value="NZ_BSTX01000004.1"/>
</dbReference>
<dbReference type="InterPro" id="IPR011032">
    <property type="entry name" value="GroES-like_sf"/>
</dbReference>
<feature type="domain" description="Enoyl reductase (ER)" evidence="3">
    <location>
        <begin position="10"/>
        <end position="307"/>
    </location>
</feature>
<dbReference type="Gene3D" id="3.90.180.10">
    <property type="entry name" value="Medium-chain alcohol dehydrogenases, catalytic domain"/>
    <property type="match status" value="1"/>
</dbReference>
<dbReference type="PANTHER" id="PTHR48106">
    <property type="entry name" value="QUINONE OXIDOREDUCTASE PIG3-RELATED"/>
    <property type="match status" value="1"/>
</dbReference>
<dbReference type="CDD" id="cd05289">
    <property type="entry name" value="MDR_like_2"/>
    <property type="match status" value="1"/>
</dbReference>
<keyword evidence="5" id="KW-1185">Reference proteome</keyword>
<evidence type="ECO:0000313" key="4">
    <source>
        <dbReference type="EMBL" id="GLZ80865.1"/>
    </source>
</evidence>
<dbReference type="AlphaFoldDB" id="A0A9W6SRZ0"/>
<comment type="caution">
    <text evidence="4">The sequence shown here is derived from an EMBL/GenBank/DDBJ whole genome shotgun (WGS) entry which is preliminary data.</text>
</comment>